<evidence type="ECO:0000313" key="1">
    <source>
        <dbReference type="EMBL" id="KAH7905663.1"/>
    </source>
</evidence>
<dbReference type="Proteomes" id="UP000790377">
    <property type="component" value="Unassembled WGS sequence"/>
</dbReference>
<keyword evidence="2" id="KW-1185">Reference proteome</keyword>
<feature type="non-terminal residue" evidence="1">
    <location>
        <position position="1"/>
    </location>
</feature>
<proteinExistence type="predicted"/>
<protein>
    <submittedName>
        <fullName evidence="1">Uncharacterized protein</fullName>
    </submittedName>
</protein>
<dbReference type="EMBL" id="MU268147">
    <property type="protein sequence ID" value="KAH7905663.1"/>
    <property type="molecule type" value="Genomic_DNA"/>
</dbReference>
<name>A0ACB7ZXZ0_9AGAM</name>
<comment type="caution">
    <text evidence="1">The sequence shown here is derived from an EMBL/GenBank/DDBJ whole genome shotgun (WGS) entry which is preliminary data.</text>
</comment>
<evidence type="ECO:0000313" key="2">
    <source>
        <dbReference type="Proteomes" id="UP000790377"/>
    </source>
</evidence>
<organism evidence="1 2">
    <name type="scientific">Hygrophoropsis aurantiaca</name>
    <dbReference type="NCBI Taxonomy" id="72124"/>
    <lineage>
        <taxon>Eukaryota</taxon>
        <taxon>Fungi</taxon>
        <taxon>Dikarya</taxon>
        <taxon>Basidiomycota</taxon>
        <taxon>Agaricomycotina</taxon>
        <taxon>Agaricomycetes</taxon>
        <taxon>Agaricomycetidae</taxon>
        <taxon>Boletales</taxon>
        <taxon>Coniophorineae</taxon>
        <taxon>Hygrophoropsidaceae</taxon>
        <taxon>Hygrophoropsis</taxon>
    </lineage>
</organism>
<sequence>THLTIDHTMQNLLGGFRDAARTLVLWGLIDKENIARYRHFVRTAGGAHATDNKPPSQIVREAVSRDPQSFFLELSHFHFDPYRGESMTQTFPIHSALSGMKLDFGIVVLEVKDNWGATQTCLYRVRVHGEERD</sequence>
<reference evidence="1" key="1">
    <citation type="journal article" date="2021" name="New Phytol.">
        <title>Evolutionary innovations through gain and loss of genes in the ectomycorrhizal Boletales.</title>
        <authorList>
            <person name="Wu G."/>
            <person name="Miyauchi S."/>
            <person name="Morin E."/>
            <person name="Kuo A."/>
            <person name="Drula E."/>
            <person name="Varga T."/>
            <person name="Kohler A."/>
            <person name="Feng B."/>
            <person name="Cao Y."/>
            <person name="Lipzen A."/>
            <person name="Daum C."/>
            <person name="Hundley H."/>
            <person name="Pangilinan J."/>
            <person name="Johnson J."/>
            <person name="Barry K."/>
            <person name="LaButti K."/>
            <person name="Ng V."/>
            <person name="Ahrendt S."/>
            <person name="Min B."/>
            <person name="Choi I.G."/>
            <person name="Park H."/>
            <person name="Plett J.M."/>
            <person name="Magnuson J."/>
            <person name="Spatafora J.W."/>
            <person name="Nagy L.G."/>
            <person name="Henrissat B."/>
            <person name="Grigoriev I.V."/>
            <person name="Yang Z.L."/>
            <person name="Xu J."/>
            <person name="Martin F.M."/>
        </authorList>
    </citation>
    <scope>NUCLEOTIDE SEQUENCE</scope>
    <source>
        <strain evidence="1">ATCC 28755</strain>
    </source>
</reference>
<gene>
    <name evidence="1" type="ORF">BJ138DRAFT_1017418</name>
</gene>
<accession>A0ACB7ZXZ0</accession>